<evidence type="ECO:0000256" key="1">
    <source>
        <dbReference type="SAM" id="MobiDB-lite"/>
    </source>
</evidence>
<reference evidence="2" key="1">
    <citation type="submission" date="2022-11" db="EMBL/GenBank/DDBJ databases">
        <authorList>
            <person name="Petersen C."/>
        </authorList>
    </citation>
    <scope>NUCLEOTIDE SEQUENCE</scope>
    <source>
        <strain evidence="2">IBT 30069</strain>
    </source>
</reference>
<reference evidence="2" key="2">
    <citation type="journal article" date="2023" name="IMA Fungus">
        <title>Comparative genomic study of the Penicillium genus elucidates a diverse pangenome and 15 lateral gene transfer events.</title>
        <authorList>
            <person name="Petersen C."/>
            <person name="Sorensen T."/>
            <person name="Nielsen M.R."/>
            <person name="Sondergaard T.E."/>
            <person name="Sorensen J.L."/>
            <person name="Fitzpatrick D.A."/>
            <person name="Frisvad J.C."/>
            <person name="Nielsen K.L."/>
        </authorList>
    </citation>
    <scope>NUCLEOTIDE SEQUENCE</scope>
    <source>
        <strain evidence="2">IBT 30069</strain>
    </source>
</reference>
<keyword evidence="3" id="KW-1185">Reference proteome</keyword>
<evidence type="ECO:0000313" key="2">
    <source>
        <dbReference type="EMBL" id="KAJ5094700.1"/>
    </source>
</evidence>
<feature type="region of interest" description="Disordered" evidence="1">
    <location>
        <begin position="71"/>
        <end position="105"/>
    </location>
</feature>
<protein>
    <submittedName>
        <fullName evidence="2">Uncharacterized protein</fullName>
    </submittedName>
</protein>
<gene>
    <name evidence="2" type="ORF">N7456_010561</name>
</gene>
<dbReference type="Proteomes" id="UP001149165">
    <property type="component" value="Unassembled WGS sequence"/>
</dbReference>
<organism evidence="2 3">
    <name type="scientific">Penicillium angulare</name>
    <dbReference type="NCBI Taxonomy" id="116970"/>
    <lineage>
        <taxon>Eukaryota</taxon>
        <taxon>Fungi</taxon>
        <taxon>Dikarya</taxon>
        <taxon>Ascomycota</taxon>
        <taxon>Pezizomycotina</taxon>
        <taxon>Eurotiomycetes</taxon>
        <taxon>Eurotiomycetidae</taxon>
        <taxon>Eurotiales</taxon>
        <taxon>Aspergillaceae</taxon>
        <taxon>Penicillium</taxon>
    </lineage>
</organism>
<proteinExistence type="predicted"/>
<dbReference type="OrthoDB" id="4304195at2759"/>
<feature type="region of interest" description="Disordered" evidence="1">
    <location>
        <begin position="12"/>
        <end position="59"/>
    </location>
</feature>
<comment type="caution">
    <text evidence="2">The sequence shown here is derived from an EMBL/GenBank/DDBJ whole genome shotgun (WGS) entry which is preliminary data.</text>
</comment>
<dbReference type="EMBL" id="JAPQKH010000006">
    <property type="protein sequence ID" value="KAJ5094700.1"/>
    <property type="molecule type" value="Genomic_DNA"/>
</dbReference>
<sequence length="105" mass="11848">MNLFKRFRSFFKSHRAEQAPSAGPKSQTEPASHPNDNDDPYHNLSEITAPEPVERLTNDECTRKGSLETELLAASRNEDQVDEDEYEALSEVAAPEPCLRVDEET</sequence>
<name>A0A9W9F6X8_9EURO</name>
<accession>A0A9W9F6X8</accession>
<evidence type="ECO:0000313" key="3">
    <source>
        <dbReference type="Proteomes" id="UP001149165"/>
    </source>
</evidence>
<dbReference type="AlphaFoldDB" id="A0A9W9F6X8"/>